<accession>A0A9N8Z8H0</accession>
<reference evidence="4" key="1">
    <citation type="submission" date="2021-06" db="EMBL/GenBank/DDBJ databases">
        <authorList>
            <person name="Kallberg Y."/>
            <person name="Tangrot J."/>
            <person name="Rosling A."/>
        </authorList>
    </citation>
    <scope>NUCLEOTIDE SEQUENCE</scope>
    <source>
        <strain evidence="4">IN212</strain>
    </source>
</reference>
<evidence type="ECO:0000313" key="5">
    <source>
        <dbReference type="Proteomes" id="UP000789396"/>
    </source>
</evidence>
<protein>
    <submittedName>
        <fullName evidence="4">10311_t:CDS:1</fullName>
    </submittedName>
</protein>
<keyword evidence="1" id="KW-0238">DNA-binding</keyword>
<organism evidence="4 5">
    <name type="scientific">Racocetra fulgida</name>
    <dbReference type="NCBI Taxonomy" id="60492"/>
    <lineage>
        <taxon>Eukaryota</taxon>
        <taxon>Fungi</taxon>
        <taxon>Fungi incertae sedis</taxon>
        <taxon>Mucoromycota</taxon>
        <taxon>Glomeromycotina</taxon>
        <taxon>Glomeromycetes</taxon>
        <taxon>Diversisporales</taxon>
        <taxon>Gigasporaceae</taxon>
        <taxon>Racocetra</taxon>
    </lineage>
</organism>
<dbReference type="InterPro" id="IPR010095">
    <property type="entry name" value="Cas12f1-like_TNB"/>
</dbReference>
<dbReference type="EMBL" id="CAJVPZ010000798">
    <property type="protein sequence ID" value="CAG8476359.1"/>
    <property type="molecule type" value="Genomic_DNA"/>
</dbReference>
<dbReference type="GO" id="GO:0032196">
    <property type="term" value="P:transposition"/>
    <property type="evidence" value="ECO:0007669"/>
    <property type="project" value="UniProtKB-KW"/>
</dbReference>
<name>A0A9N8Z8H0_9GLOM</name>
<feature type="region of interest" description="Disordered" evidence="2">
    <location>
        <begin position="141"/>
        <end position="162"/>
    </location>
</feature>
<evidence type="ECO:0000256" key="2">
    <source>
        <dbReference type="SAM" id="MobiDB-lite"/>
    </source>
</evidence>
<dbReference type="AlphaFoldDB" id="A0A9N8Z8H0"/>
<dbReference type="GO" id="GO:0006310">
    <property type="term" value="P:DNA recombination"/>
    <property type="evidence" value="ECO:0007669"/>
    <property type="project" value="UniProtKB-KW"/>
</dbReference>
<dbReference type="Proteomes" id="UP000789396">
    <property type="component" value="Unassembled WGS sequence"/>
</dbReference>
<dbReference type="GO" id="GO:0003677">
    <property type="term" value="F:DNA binding"/>
    <property type="evidence" value="ECO:0007669"/>
    <property type="project" value="UniProtKB-KW"/>
</dbReference>
<evidence type="ECO:0000256" key="1">
    <source>
        <dbReference type="ARBA" id="ARBA00023125"/>
    </source>
</evidence>
<gene>
    <name evidence="4" type="ORF">RFULGI_LOCUS1338</name>
</gene>
<keyword evidence="5" id="KW-1185">Reference proteome</keyword>
<proteinExistence type="predicted"/>
<evidence type="ECO:0000313" key="4">
    <source>
        <dbReference type="EMBL" id="CAG8476359.1"/>
    </source>
</evidence>
<dbReference type="OrthoDB" id="10436971at2759"/>
<feature type="domain" description="Cas12f1-like TNB" evidence="3">
    <location>
        <begin position="191"/>
        <end position="244"/>
    </location>
</feature>
<dbReference type="Pfam" id="PF07282">
    <property type="entry name" value="Cas12f1-like_TNB"/>
    <property type="match status" value="1"/>
</dbReference>
<comment type="caution">
    <text evidence="4">The sequence shown here is derived from an EMBL/GenBank/DDBJ whole genome shotgun (WGS) entry which is preliminary data.</text>
</comment>
<evidence type="ECO:0000259" key="3">
    <source>
        <dbReference type="Pfam" id="PF07282"/>
    </source>
</evidence>
<sequence>MLATQQNSFKRENNCLQKEAKATLSIRPTNLPSAKPLYRYRSFTYPQHGFKIEKGQLILSQGRGERELRINIRLHTQKKRPLPKEVETCSLFLKNEVKQFPKTGKEVGIDMGLDVFCVLNNGEKVPIPQFYRTVEPQLNKLNKIGSRKQHKRNKEDKTKPSKRYLKHKARISKFHEKIANKRNDFVYKLAVIVGKQVVEINPKNTSKTCFNCKTIKGDLELKDRIFVCVCGYEADRDINASRNILYKAQTMEQELSSLDENMISDNLFVKTSARKLLLF</sequence>